<organism evidence="4">
    <name type="scientific">Caulobacter sp. (strain K31)</name>
    <dbReference type="NCBI Taxonomy" id="366602"/>
    <lineage>
        <taxon>Bacteria</taxon>
        <taxon>Pseudomonadati</taxon>
        <taxon>Pseudomonadota</taxon>
        <taxon>Alphaproteobacteria</taxon>
        <taxon>Caulobacterales</taxon>
        <taxon>Caulobacteraceae</taxon>
        <taxon>Caulobacter</taxon>
    </lineage>
</organism>
<dbReference type="AlphaFoldDB" id="B0T356"/>
<accession>B0T356</accession>
<evidence type="ECO:0000313" key="4">
    <source>
        <dbReference type="EMBL" id="ABZ69291.1"/>
    </source>
</evidence>
<gene>
    <name evidence="4" type="ordered locus">Caul_0154</name>
</gene>
<dbReference type="CDD" id="cd04301">
    <property type="entry name" value="NAT_SF"/>
    <property type="match status" value="1"/>
</dbReference>
<dbReference type="PANTHER" id="PTHR13947">
    <property type="entry name" value="GNAT FAMILY N-ACETYLTRANSFERASE"/>
    <property type="match status" value="1"/>
</dbReference>
<dbReference type="InterPro" id="IPR011991">
    <property type="entry name" value="ArsR-like_HTH"/>
</dbReference>
<protein>
    <submittedName>
        <fullName evidence="4">Transcriptional regulator, MarR family</fullName>
    </submittedName>
</protein>
<dbReference type="Gene3D" id="1.10.10.10">
    <property type="entry name" value="Winged helix-like DNA-binding domain superfamily/Winged helix DNA-binding domain"/>
    <property type="match status" value="1"/>
</dbReference>
<proteinExistence type="predicted"/>
<evidence type="ECO:0000256" key="1">
    <source>
        <dbReference type="ARBA" id="ARBA00022679"/>
    </source>
</evidence>
<dbReference type="SMART" id="SM00347">
    <property type="entry name" value="HTH_MARR"/>
    <property type="match status" value="1"/>
</dbReference>
<dbReference type="CDD" id="cd00090">
    <property type="entry name" value="HTH_ARSR"/>
    <property type="match status" value="1"/>
</dbReference>
<dbReference type="InterPro" id="IPR036390">
    <property type="entry name" value="WH_DNA-bd_sf"/>
</dbReference>
<dbReference type="InterPro" id="IPR036388">
    <property type="entry name" value="WH-like_DNA-bd_sf"/>
</dbReference>
<dbReference type="STRING" id="366602.Caul_0154"/>
<reference evidence="4" key="1">
    <citation type="submission" date="2008-01" db="EMBL/GenBank/DDBJ databases">
        <title>Complete sequence of chromosome of Caulobacter sp. K31.</title>
        <authorList>
            <consortium name="US DOE Joint Genome Institute"/>
            <person name="Copeland A."/>
            <person name="Lucas S."/>
            <person name="Lapidus A."/>
            <person name="Barry K."/>
            <person name="Glavina del Rio T."/>
            <person name="Dalin E."/>
            <person name="Tice H."/>
            <person name="Pitluck S."/>
            <person name="Bruce D."/>
            <person name="Goodwin L."/>
            <person name="Thompson L.S."/>
            <person name="Brettin T."/>
            <person name="Detter J.C."/>
            <person name="Han C."/>
            <person name="Schmutz J."/>
            <person name="Larimer F."/>
            <person name="Land M."/>
            <person name="Hauser L."/>
            <person name="Kyrpides N."/>
            <person name="Kim E."/>
            <person name="Stephens C."/>
            <person name="Richardson P."/>
        </authorList>
    </citation>
    <scope>NUCLEOTIDE SEQUENCE [LARGE SCALE GENOMIC DNA]</scope>
    <source>
        <strain evidence="4">K31</strain>
    </source>
</reference>
<dbReference type="PANTHER" id="PTHR13947:SF37">
    <property type="entry name" value="LD18367P"/>
    <property type="match status" value="1"/>
</dbReference>
<dbReference type="eggNOG" id="COG1846">
    <property type="taxonomic scope" value="Bacteria"/>
</dbReference>
<name>B0T356_CAUSK</name>
<dbReference type="PROSITE" id="PS50995">
    <property type="entry name" value="HTH_MARR_2"/>
    <property type="match status" value="1"/>
</dbReference>
<evidence type="ECO:0000259" key="3">
    <source>
        <dbReference type="PROSITE" id="PS51186"/>
    </source>
</evidence>
<feature type="domain" description="HTH marR-type" evidence="2">
    <location>
        <begin position="11"/>
        <end position="158"/>
    </location>
</feature>
<dbReference type="Gene3D" id="3.40.630.30">
    <property type="match status" value="1"/>
</dbReference>
<dbReference type="SUPFAM" id="SSF55729">
    <property type="entry name" value="Acyl-CoA N-acyltransferases (Nat)"/>
    <property type="match status" value="1"/>
</dbReference>
<dbReference type="eggNOG" id="COG0456">
    <property type="taxonomic scope" value="Bacteria"/>
</dbReference>
<dbReference type="InterPro" id="IPR000182">
    <property type="entry name" value="GNAT_dom"/>
</dbReference>
<dbReference type="Pfam" id="PF00583">
    <property type="entry name" value="Acetyltransf_1"/>
    <property type="match status" value="1"/>
</dbReference>
<keyword evidence="1" id="KW-0808">Transferase</keyword>
<dbReference type="InterPro" id="IPR050769">
    <property type="entry name" value="NAT_camello-type"/>
</dbReference>
<feature type="domain" description="N-acetyltransferase" evidence="3">
    <location>
        <begin position="169"/>
        <end position="324"/>
    </location>
</feature>
<dbReference type="SUPFAM" id="SSF46785">
    <property type="entry name" value="Winged helix' DNA-binding domain"/>
    <property type="match status" value="1"/>
</dbReference>
<dbReference type="InterPro" id="IPR000835">
    <property type="entry name" value="HTH_MarR-typ"/>
</dbReference>
<dbReference type="GO" id="GO:0008080">
    <property type="term" value="F:N-acetyltransferase activity"/>
    <property type="evidence" value="ECO:0007669"/>
    <property type="project" value="InterPro"/>
</dbReference>
<dbReference type="OrthoDB" id="1431064at2"/>
<dbReference type="InterPro" id="IPR016181">
    <property type="entry name" value="Acyl_CoA_acyltransferase"/>
</dbReference>
<dbReference type="KEGG" id="cak:Caul_0154"/>
<dbReference type="Pfam" id="PF12802">
    <property type="entry name" value="MarR_2"/>
    <property type="match status" value="1"/>
</dbReference>
<dbReference type="PROSITE" id="PS51186">
    <property type="entry name" value="GNAT"/>
    <property type="match status" value="1"/>
</dbReference>
<dbReference type="GO" id="GO:0003700">
    <property type="term" value="F:DNA-binding transcription factor activity"/>
    <property type="evidence" value="ECO:0007669"/>
    <property type="project" value="InterPro"/>
</dbReference>
<dbReference type="EMBL" id="CP000927">
    <property type="protein sequence ID" value="ABZ69291.1"/>
    <property type="molecule type" value="Genomic_DNA"/>
</dbReference>
<evidence type="ECO:0000259" key="2">
    <source>
        <dbReference type="PROSITE" id="PS50995"/>
    </source>
</evidence>
<sequence length="324" mass="35840">MTPDTLADLGVTFLGSRMKRLADRLQTDAAATLQAMDLPIQPAQQQFLAVLRRQGPQTVGGVAQHLRISQPTATRAIQALMEQGLIDASREGRDQRQKLLALSPAGEALMDRLERELWPRCEAAAVSLCGGRHAALLKEITLIEAELERRSLVDRIMAPETSPRTPPAMSVRDFTNELAEPFYRINAEWIQEMFALEENDITLLSNPRELILDKGGAVLFAETPDLGVVGTCAIMKMKDGWFELTKMGVSKSARGRKVGEFLLAAALDRARQMGVADRLYLLTNRKCAAAIHLYEKLGFEHDSEIMGLFGGRYGRCDVAMSFRG</sequence>
<dbReference type="HOGENOM" id="CLU_069593_0_0_5"/>